<keyword evidence="2" id="KW-1185">Reference proteome</keyword>
<organism evidence="1 2">
    <name type="scientific">Aeromicrobium chenweiae</name>
    <dbReference type="NCBI Taxonomy" id="2079793"/>
    <lineage>
        <taxon>Bacteria</taxon>
        <taxon>Bacillati</taxon>
        <taxon>Actinomycetota</taxon>
        <taxon>Actinomycetes</taxon>
        <taxon>Propionibacteriales</taxon>
        <taxon>Nocardioidaceae</taxon>
        <taxon>Aeromicrobium</taxon>
    </lineage>
</organism>
<evidence type="ECO:0000313" key="1">
    <source>
        <dbReference type="EMBL" id="AWB93342.1"/>
    </source>
</evidence>
<dbReference type="InterPro" id="IPR034660">
    <property type="entry name" value="DinB/YfiT-like"/>
</dbReference>
<name>A0A2S0WPW9_9ACTN</name>
<dbReference type="AlphaFoldDB" id="A0A2S0WPW9"/>
<sequence>MTRTDDIPQAYDERSVLLQMLHYTQDTAVMKVSGLSEDLAHRAPLAGSPLMTPANVLNHLRWVERSWVNADLFGGEDDGPWSEEDPDGEFRQGSELSVAEVIGLYEQEAARTRAAFAEVDLDLVRQGERVRPPVTARWILLHLIEETARHNGHLDLLREMADGTTGD</sequence>
<accession>A0A2S0WPW9</accession>
<dbReference type="EMBL" id="CP026952">
    <property type="protein sequence ID" value="AWB93342.1"/>
    <property type="molecule type" value="Genomic_DNA"/>
</dbReference>
<dbReference type="OrthoDB" id="4548523at2"/>
<reference evidence="2" key="1">
    <citation type="submission" date="2018-01" db="EMBL/GenBank/DDBJ databases">
        <authorList>
            <person name="Li J."/>
        </authorList>
    </citation>
    <scope>NUCLEOTIDE SEQUENCE [LARGE SCALE GENOMIC DNA]</scope>
    <source>
        <strain evidence="2">592</strain>
    </source>
</reference>
<dbReference type="Proteomes" id="UP000244384">
    <property type="component" value="Chromosome"/>
</dbReference>
<proteinExistence type="predicted"/>
<evidence type="ECO:0000313" key="2">
    <source>
        <dbReference type="Proteomes" id="UP000244384"/>
    </source>
</evidence>
<dbReference type="KEGG" id="aez:C3E78_14605"/>
<dbReference type="InterPro" id="IPR007061">
    <property type="entry name" value="MST-like"/>
</dbReference>
<dbReference type="SUPFAM" id="SSF109854">
    <property type="entry name" value="DinB/YfiT-like putative metalloenzymes"/>
    <property type="match status" value="1"/>
</dbReference>
<dbReference type="Pfam" id="PF04978">
    <property type="entry name" value="MST"/>
    <property type="match status" value="1"/>
</dbReference>
<protein>
    <submittedName>
        <fullName evidence="1">Mini-circle protein</fullName>
    </submittedName>
</protein>
<accession>A0A5F2EYQ2</accession>
<gene>
    <name evidence="1" type="ORF">C3E78_14605</name>
</gene>
<dbReference type="RefSeq" id="WP_108579626.1">
    <property type="nucleotide sequence ID" value="NZ_CP026952.1"/>
</dbReference>
<dbReference type="Gene3D" id="1.20.120.450">
    <property type="entry name" value="dinb family like domain"/>
    <property type="match status" value="1"/>
</dbReference>